<protein>
    <submittedName>
        <fullName evidence="2">Uncharacterized protein</fullName>
    </submittedName>
</protein>
<dbReference type="Gramene" id="TuG1812G0300005740.01.T01">
    <property type="protein sequence ID" value="TuG1812G0300005740.01.T01.cds342062"/>
    <property type="gene ID" value="TuG1812G0300005740.01"/>
</dbReference>
<dbReference type="AlphaFoldDB" id="A0A8R7U1I1"/>
<dbReference type="EnsemblPlants" id="TuG1812G0300005740.01.T01">
    <property type="protein sequence ID" value="TuG1812G0300005740.01.T01.cds342062"/>
    <property type="gene ID" value="TuG1812G0300005740.01"/>
</dbReference>
<proteinExistence type="predicted"/>
<accession>A0A8R7U1I1</accession>
<sequence>MPRQGASMPFLLKNEKGKKYGGITCVAAVHLARGSNSTTYFDRVIRHGRPLVGAFRFQKEGEARGGHGCDGQNCAGLTLETLVSTPSGVTSPTTVTFLLGMSMSNDVTPSILAMCFFTLPAHPLQCSDTRSTTTCVVLAAAVVEDDRASAAALCCSVSWTAVISDDGEAEEDVPDDEDSAWCTVDGGASLAKGAGREASAGNASMKDGGGGFPLPPGNASMKDGGGGGGNARTSRSSDCSREELRRNLEEVAGLTSLFSEDLVPPLIPAAPAVVLFFFFLVPWPCSWCWESSESAESLVVLLVLGLGGLEVEERCGSRSRGEWRSMARPLLPTMAPAPVEAMMLVASAEEQEMEMDGRPRRLCTPLRSRDAMERSKMAGPITLSLSLGLGWWCTMK</sequence>
<evidence type="ECO:0000256" key="1">
    <source>
        <dbReference type="SAM" id="MobiDB-lite"/>
    </source>
</evidence>
<dbReference type="Proteomes" id="UP000015106">
    <property type="component" value="Chromosome 3"/>
</dbReference>
<reference evidence="2" key="2">
    <citation type="submission" date="2018-03" db="EMBL/GenBank/DDBJ databases">
        <title>The Triticum urartu genome reveals the dynamic nature of wheat genome evolution.</title>
        <authorList>
            <person name="Ling H."/>
            <person name="Ma B."/>
            <person name="Shi X."/>
            <person name="Liu H."/>
            <person name="Dong L."/>
            <person name="Sun H."/>
            <person name="Cao Y."/>
            <person name="Gao Q."/>
            <person name="Zheng S."/>
            <person name="Li Y."/>
            <person name="Yu Y."/>
            <person name="Du H."/>
            <person name="Qi M."/>
            <person name="Li Y."/>
            <person name="Yu H."/>
            <person name="Cui Y."/>
            <person name="Wang N."/>
            <person name="Chen C."/>
            <person name="Wu H."/>
            <person name="Zhao Y."/>
            <person name="Zhang J."/>
            <person name="Li Y."/>
            <person name="Zhou W."/>
            <person name="Zhang B."/>
            <person name="Hu W."/>
            <person name="Eijk M."/>
            <person name="Tang J."/>
            <person name="Witsenboer H."/>
            <person name="Zhao S."/>
            <person name="Li Z."/>
            <person name="Zhang A."/>
            <person name="Wang D."/>
            <person name="Liang C."/>
        </authorList>
    </citation>
    <scope>NUCLEOTIDE SEQUENCE [LARGE SCALE GENOMIC DNA]</scope>
    <source>
        <strain evidence="2">cv. G1812</strain>
    </source>
</reference>
<evidence type="ECO:0000313" key="2">
    <source>
        <dbReference type="EnsemblPlants" id="TuG1812G0300005740.01.T01.cds342062"/>
    </source>
</evidence>
<name>A0A8R7U1I1_TRIUA</name>
<feature type="region of interest" description="Disordered" evidence="1">
    <location>
        <begin position="193"/>
        <end position="242"/>
    </location>
</feature>
<reference evidence="3" key="1">
    <citation type="journal article" date="2013" name="Nature">
        <title>Draft genome of the wheat A-genome progenitor Triticum urartu.</title>
        <authorList>
            <person name="Ling H.Q."/>
            <person name="Zhao S."/>
            <person name="Liu D."/>
            <person name="Wang J."/>
            <person name="Sun H."/>
            <person name="Zhang C."/>
            <person name="Fan H."/>
            <person name="Li D."/>
            <person name="Dong L."/>
            <person name="Tao Y."/>
            <person name="Gao C."/>
            <person name="Wu H."/>
            <person name="Li Y."/>
            <person name="Cui Y."/>
            <person name="Guo X."/>
            <person name="Zheng S."/>
            <person name="Wang B."/>
            <person name="Yu K."/>
            <person name="Liang Q."/>
            <person name="Yang W."/>
            <person name="Lou X."/>
            <person name="Chen J."/>
            <person name="Feng M."/>
            <person name="Jian J."/>
            <person name="Zhang X."/>
            <person name="Luo G."/>
            <person name="Jiang Y."/>
            <person name="Liu J."/>
            <person name="Wang Z."/>
            <person name="Sha Y."/>
            <person name="Zhang B."/>
            <person name="Wu H."/>
            <person name="Tang D."/>
            <person name="Shen Q."/>
            <person name="Xue P."/>
            <person name="Zou S."/>
            <person name="Wang X."/>
            <person name="Liu X."/>
            <person name="Wang F."/>
            <person name="Yang Y."/>
            <person name="An X."/>
            <person name="Dong Z."/>
            <person name="Zhang K."/>
            <person name="Zhang X."/>
            <person name="Luo M.C."/>
            <person name="Dvorak J."/>
            <person name="Tong Y."/>
            <person name="Wang J."/>
            <person name="Yang H."/>
            <person name="Li Z."/>
            <person name="Wang D."/>
            <person name="Zhang A."/>
            <person name="Wang J."/>
        </authorList>
    </citation>
    <scope>NUCLEOTIDE SEQUENCE</scope>
    <source>
        <strain evidence="3">cv. G1812</strain>
    </source>
</reference>
<keyword evidence="3" id="KW-1185">Reference proteome</keyword>
<gene>
    <name evidence="2" type="primary">LOC125546317</name>
</gene>
<reference evidence="2" key="3">
    <citation type="submission" date="2022-06" db="UniProtKB">
        <authorList>
            <consortium name="EnsemblPlants"/>
        </authorList>
    </citation>
    <scope>IDENTIFICATION</scope>
</reference>
<organism evidence="2 3">
    <name type="scientific">Triticum urartu</name>
    <name type="common">Red wild einkorn</name>
    <name type="synonym">Crithodium urartu</name>
    <dbReference type="NCBI Taxonomy" id="4572"/>
    <lineage>
        <taxon>Eukaryota</taxon>
        <taxon>Viridiplantae</taxon>
        <taxon>Streptophyta</taxon>
        <taxon>Embryophyta</taxon>
        <taxon>Tracheophyta</taxon>
        <taxon>Spermatophyta</taxon>
        <taxon>Magnoliopsida</taxon>
        <taxon>Liliopsida</taxon>
        <taxon>Poales</taxon>
        <taxon>Poaceae</taxon>
        <taxon>BOP clade</taxon>
        <taxon>Pooideae</taxon>
        <taxon>Triticodae</taxon>
        <taxon>Triticeae</taxon>
        <taxon>Triticinae</taxon>
        <taxon>Triticum</taxon>
    </lineage>
</organism>
<evidence type="ECO:0000313" key="3">
    <source>
        <dbReference type="Proteomes" id="UP000015106"/>
    </source>
</evidence>